<feature type="transmembrane region" description="Helical" evidence="1">
    <location>
        <begin position="183"/>
        <end position="207"/>
    </location>
</feature>
<proteinExistence type="predicted"/>
<keyword evidence="1" id="KW-0812">Transmembrane</keyword>
<dbReference type="EMBL" id="JBHMEA010000042">
    <property type="protein sequence ID" value="MFB9232672.1"/>
    <property type="molecule type" value="Genomic_DNA"/>
</dbReference>
<evidence type="ECO:0000256" key="1">
    <source>
        <dbReference type="SAM" id="Phobius"/>
    </source>
</evidence>
<dbReference type="Proteomes" id="UP001589683">
    <property type="component" value="Unassembled WGS sequence"/>
</dbReference>
<sequence length="229" mass="25961">MTINDTGVSSRPRQITIRKIHKINAVFLIVFLVLHLATHLSGIFGISTYNSVQSALRLIYGNLLVETVLIVSIVTQLIVGAILLVRSLRRGKPVGFWPWAQVLSGGFFFVFMAQHLYSLWFARVIFDLDTNFYWPASVMTGPPFIYYFIPYYFFGVWAVITHIGVGVRYRVLDAGNKIAADRVGVGIIVAGAFVSALILPILSGVFFEIEMPQEWIDYLRFYDPDFVPW</sequence>
<reference evidence="2 3" key="1">
    <citation type="submission" date="2024-09" db="EMBL/GenBank/DDBJ databases">
        <authorList>
            <person name="Sun Q."/>
            <person name="Mori K."/>
        </authorList>
    </citation>
    <scope>NUCLEOTIDE SEQUENCE [LARGE SCALE GENOMIC DNA]</scope>
    <source>
        <strain evidence="2 3">CECT 8726</strain>
    </source>
</reference>
<keyword evidence="1" id="KW-1133">Transmembrane helix</keyword>
<protein>
    <recommendedName>
        <fullName evidence="4">Pr6Pr family membrane protein</fullName>
    </recommendedName>
</protein>
<keyword evidence="1" id="KW-0472">Membrane</keyword>
<dbReference type="Gene3D" id="1.20.1300.10">
    <property type="entry name" value="Fumarate reductase/succinate dehydrogenase, transmembrane subunit"/>
    <property type="match status" value="1"/>
</dbReference>
<feature type="transmembrane region" description="Helical" evidence="1">
    <location>
        <begin position="144"/>
        <end position="171"/>
    </location>
</feature>
<evidence type="ECO:0008006" key="4">
    <source>
        <dbReference type="Google" id="ProtNLM"/>
    </source>
</evidence>
<dbReference type="InterPro" id="IPR034804">
    <property type="entry name" value="SQR/QFR_C/D"/>
</dbReference>
<accession>A0ABV5JGT3</accession>
<feature type="transmembrane region" description="Helical" evidence="1">
    <location>
        <begin position="58"/>
        <end position="84"/>
    </location>
</feature>
<comment type="caution">
    <text evidence="2">The sequence shown here is derived from an EMBL/GenBank/DDBJ whole genome shotgun (WGS) entry which is preliminary data.</text>
</comment>
<dbReference type="RefSeq" id="WP_213890358.1">
    <property type="nucleotide sequence ID" value="NZ_JAGFNU010000010.1"/>
</dbReference>
<gene>
    <name evidence="2" type="ORF">ACFFUT_12825</name>
</gene>
<organism evidence="2 3">
    <name type="scientific">Pseudohalocynthiibacter aestuariivivens</name>
    <dbReference type="NCBI Taxonomy" id="1591409"/>
    <lineage>
        <taxon>Bacteria</taxon>
        <taxon>Pseudomonadati</taxon>
        <taxon>Pseudomonadota</taxon>
        <taxon>Alphaproteobacteria</taxon>
        <taxon>Rhodobacterales</taxon>
        <taxon>Paracoccaceae</taxon>
        <taxon>Pseudohalocynthiibacter</taxon>
    </lineage>
</organism>
<keyword evidence="3" id="KW-1185">Reference proteome</keyword>
<feature type="transmembrane region" description="Helical" evidence="1">
    <location>
        <begin position="23"/>
        <end position="46"/>
    </location>
</feature>
<dbReference type="SUPFAM" id="SSF81343">
    <property type="entry name" value="Fumarate reductase respiratory complex transmembrane subunits"/>
    <property type="match status" value="1"/>
</dbReference>
<evidence type="ECO:0000313" key="2">
    <source>
        <dbReference type="EMBL" id="MFB9232672.1"/>
    </source>
</evidence>
<feature type="transmembrane region" description="Helical" evidence="1">
    <location>
        <begin position="96"/>
        <end position="117"/>
    </location>
</feature>
<evidence type="ECO:0000313" key="3">
    <source>
        <dbReference type="Proteomes" id="UP001589683"/>
    </source>
</evidence>
<name>A0ABV5JGT3_9RHOB</name>